<organism evidence="1">
    <name type="scientific">bioreactor metagenome</name>
    <dbReference type="NCBI Taxonomy" id="1076179"/>
    <lineage>
        <taxon>unclassified sequences</taxon>
        <taxon>metagenomes</taxon>
        <taxon>ecological metagenomes</taxon>
    </lineage>
</organism>
<reference evidence="1" key="1">
    <citation type="submission" date="2019-08" db="EMBL/GenBank/DDBJ databases">
        <authorList>
            <person name="Kucharzyk K."/>
            <person name="Murdoch R.W."/>
            <person name="Higgins S."/>
            <person name="Loffler F."/>
        </authorList>
    </citation>
    <scope>NUCLEOTIDE SEQUENCE</scope>
</reference>
<sequence length="63" mass="6609">MIGAIVVPNELNACDRLSLPEAPSGLPNIATYGFAEICNRVKPNPNIKSAERKNGNETNSAAG</sequence>
<protein>
    <submittedName>
        <fullName evidence="1">Uncharacterized protein</fullName>
    </submittedName>
</protein>
<dbReference type="EMBL" id="VSSQ01057839">
    <property type="protein sequence ID" value="MPN11609.1"/>
    <property type="molecule type" value="Genomic_DNA"/>
</dbReference>
<accession>A0A645FE28</accession>
<proteinExistence type="predicted"/>
<dbReference type="AlphaFoldDB" id="A0A645FE28"/>
<evidence type="ECO:0000313" key="1">
    <source>
        <dbReference type="EMBL" id="MPN11609.1"/>
    </source>
</evidence>
<gene>
    <name evidence="1" type="ORF">SDC9_158912</name>
</gene>
<comment type="caution">
    <text evidence="1">The sequence shown here is derived from an EMBL/GenBank/DDBJ whole genome shotgun (WGS) entry which is preliminary data.</text>
</comment>
<name>A0A645FE28_9ZZZZ</name>